<comment type="caution">
    <text evidence="1">The sequence shown here is derived from an EMBL/GenBank/DDBJ whole genome shotgun (WGS) entry which is preliminary data.</text>
</comment>
<organism evidence="1 2">
    <name type="scientific">Saccharopolyspora taberi</name>
    <dbReference type="NCBI Taxonomy" id="60895"/>
    <lineage>
        <taxon>Bacteria</taxon>
        <taxon>Bacillati</taxon>
        <taxon>Actinomycetota</taxon>
        <taxon>Actinomycetes</taxon>
        <taxon>Pseudonocardiales</taxon>
        <taxon>Pseudonocardiaceae</taxon>
        <taxon>Saccharopolyspora</taxon>
    </lineage>
</organism>
<dbReference type="PANTHER" id="PTHR47151">
    <property type="entry name" value="LEU/ILE/VAL-BINDING ABC TRANSPORTER SUBUNIT"/>
    <property type="match status" value="1"/>
</dbReference>
<keyword evidence="2" id="KW-1185">Reference proteome</keyword>
<gene>
    <name evidence="1" type="ORF">GCM10010470_07090</name>
</gene>
<evidence type="ECO:0000313" key="1">
    <source>
        <dbReference type="EMBL" id="GAA2776879.1"/>
    </source>
</evidence>
<dbReference type="EMBL" id="BAAAUX010000003">
    <property type="protein sequence ID" value="GAA2776879.1"/>
    <property type="molecule type" value="Genomic_DNA"/>
</dbReference>
<dbReference type="InterPro" id="IPR028082">
    <property type="entry name" value="Peripla_BP_I"/>
</dbReference>
<dbReference type="PANTHER" id="PTHR47151:SF2">
    <property type="entry name" value="AMINO ACID BINDING PROTEIN"/>
    <property type="match status" value="1"/>
</dbReference>
<dbReference type="RefSeq" id="WP_344677887.1">
    <property type="nucleotide sequence ID" value="NZ_BAAAUX010000003.1"/>
</dbReference>
<evidence type="ECO:0000313" key="2">
    <source>
        <dbReference type="Proteomes" id="UP001500979"/>
    </source>
</evidence>
<dbReference type="Proteomes" id="UP001500979">
    <property type="component" value="Unassembled WGS sequence"/>
</dbReference>
<accession>A0ABN3V3E6</accession>
<reference evidence="1 2" key="1">
    <citation type="journal article" date="2019" name="Int. J. Syst. Evol. Microbiol.">
        <title>The Global Catalogue of Microorganisms (GCM) 10K type strain sequencing project: providing services to taxonomists for standard genome sequencing and annotation.</title>
        <authorList>
            <consortium name="The Broad Institute Genomics Platform"/>
            <consortium name="The Broad Institute Genome Sequencing Center for Infectious Disease"/>
            <person name="Wu L."/>
            <person name="Ma J."/>
        </authorList>
    </citation>
    <scope>NUCLEOTIDE SEQUENCE [LARGE SCALE GENOMIC DNA]</scope>
    <source>
        <strain evidence="1 2">JCM 9383</strain>
    </source>
</reference>
<dbReference type="SUPFAM" id="SSF53822">
    <property type="entry name" value="Periplasmic binding protein-like I"/>
    <property type="match status" value="1"/>
</dbReference>
<protein>
    <submittedName>
        <fullName evidence="1">ABC transporter substrate-binding protein</fullName>
    </submittedName>
</protein>
<proteinExistence type="predicted"/>
<sequence>MVEFVPKSWWQRNRARVLAAAVALVLVASAGVVVAWWTGRCANGVSRIGDECIGVTDGSYAFDDELAEVTRKIKAENDWVLQQPRPHVSIVYLAPMTLTEGDTITMASTRNGLEGAYLSQRRANRTAGWHGDSPLIRILLANPGSQFKQWEPVTRQIVGMRDSGSEPVVAVAGLGQSHEGTANAITALTRSRMPMVGATVTADGFTDRIDGGRSWMIRVAPPNSAQVRAVVDRLADTRSAMLVQDDNQSDVFARNLNENFSREYPRDGRELLQPQIYDSSLDTANSFSTIVTNICVAQPDAIFFSGRFGDLKDLLAALNARICGKRNLRVVTLDSLVNIAGIDKIKEQLSNMRLEYTQLAAPKAWDGRDQYFSTSATNDFRNLLASEFYRQPGDEEAAIMSYDAVGVAATAIRRAAENATQNPAPPVTSDAVFQQFYAMNGASVVPGASGWISLNERGDPQQKALSFFTLTGNGFAPGSPEVVSDTGLPLDPGL</sequence>
<name>A0ABN3V3E6_9PSEU</name>
<dbReference type="Gene3D" id="3.40.50.2300">
    <property type="match status" value="2"/>
</dbReference>